<dbReference type="Gene3D" id="1.10.4080.10">
    <property type="entry name" value="ADP-ribosylation/Crystallin J1"/>
    <property type="match status" value="1"/>
</dbReference>
<dbReference type="Pfam" id="PF03747">
    <property type="entry name" value="ADP_ribosyl_GH"/>
    <property type="match status" value="1"/>
</dbReference>
<accession>A0A7D5DAU4</accession>
<feature type="binding site" evidence="3">
    <location>
        <position position="57"/>
    </location>
    <ligand>
        <name>Mg(2+)</name>
        <dbReference type="ChEBI" id="CHEBI:18420"/>
        <label>1</label>
    </ligand>
</feature>
<reference evidence="4 5" key="1">
    <citation type="submission" date="2020-06" db="EMBL/GenBank/DDBJ databases">
        <title>Pseudomonas eucalypticola sp. nov., an endophyte of Eucalyptus dunnii leaves with biocontrol ability of eucalyptus leaf blight.</title>
        <authorList>
            <person name="Liu Y."/>
            <person name="Song Z."/>
            <person name="Zeng H."/>
            <person name="Lu M."/>
            <person name="Wang X."/>
            <person name="Lian X."/>
            <person name="Zhang Q."/>
        </authorList>
    </citation>
    <scope>NUCLEOTIDE SEQUENCE [LARGE SCALE GENOMIC DNA]</scope>
    <source>
        <strain evidence="4 5">NP-1</strain>
    </source>
</reference>
<comment type="cofactor">
    <cofactor evidence="3">
        <name>Mg(2+)</name>
        <dbReference type="ChEBI" id="CHEBI:18420"/>
    </cofactor>
    <text evidence="3">Binds 2 magnesium ions per subunit.</text>
</comment>
<gene>
    <name evidence="4" type="ORF">HWQ56_25555</name>
</gene>
<evidence type="ECO:0000256" key="3">
    <source>
        <dbReference type="PIRSR" id="PIRSR605502-1"/>
    </source>
</evidence>
<evidence type="ECO:0000313" key="5">
    <source>
        <dbReference type="Proteomes" id="UP000509568"/>
    </source>
</evidence>
<dbReference type="PANTHER" id="PTHR16222">
    <property type="entry name" value="ADP-RIBOSYLGLYCOHYDROLASE"/>
    <property type="match status" value="1"/>
</dbReference>
<dbReference type="InterPro" id="IPR050792">
    <property type="entry name" value="ADP-ribosylglycohydrolase"/>
</dbReference>
<protein>
    <submittedName>
        <fullName evidence="4">ADP-ribosylglycohydrolase family protein</fullName>
    </submittedName>
</protein>
<evidence type="ECO:0000313" key="4">
    <source>
        <dbReference type="EMBL" id="QKZ06958.1"/>
    </source>
</evidence>
<keyword evidence="2 4" id="KW-0378">Hydrolase</keyword>
<dbReference type="GO" id="GO:0016787">
    <property type="term" value="F:hydrolase activity"/>
    <property type="evidence" value="ECO:0007669"/>
    <property type="project" value="UniProtKB-KW"/>
</dbReference>
<feature type="binding site" evidence="3">
    <location>
        <position position="55"/>
    </location>
    <ligand>
        <name>Mg(2+)</name>
        <dbReference type="ChEBI" id="CHEBI:18420"/>
        <label>1</label>
    </ligand>
</feature>
<organism evidence="4 5">
    <name type="scientific">Pseudomonas eucalypticola</name>
    <dbReference type="NCBI Taxonomy" id="2599595"/>
    <lineage>
        <taxon>Bacteria</taxon>
        <taxon>Pseudomonadati</taxon>
        <taxon>Pseudomonadota</taxon>
        <taxon>Gammaproteobacteria</taxon>
        <taxon>Pseudomonadales</taxon>
        <taxon>Pseudomonadaceae</taxon>
        <taxon>Pseudomonas</taxon>
    </lineage>
</organism>
<feature type="binding site" evidence="3">
    <location>
        <position position="56"/>
    </location>
    <ligand>
        <name>Mg(2+)</name>
        <dbReference type="ChEBI" id="CHEBI:18420"/>
        <label>1</label>
    </ligand>
</feature>
<dbReference type="KEGG" id="pez:HWQ56_25555"/>
<dbReference type="EMBL" id="CP056030">
    <property type="protein sequence ID" value="QKZ06958.1"/>
    <property type="molecule type" value="Genomic_DNA"/>
</dbReference>
<dbReference type="RefSeq" id="WP_176572053.1">
    <property type="nucleotide sequence ID" value="NZ_CP056030.1"/>
</dbReference>
<evidence type="ECO:0000256" key="2">
    <source>
        <dbReference type="ARBA" id="ARBA00022801"/>
    </source>
</evidence>
<name>A0A7D5DAU4_9PSED</name>
<dbReference type="InterPro" id="IPR005502">
    <property type="entry name" value="Ribosyl_crysJ1"/>
</dbReference>
<keyword evidence="3" id="KW-0460">Magnesium</keyword>
<dbReference type="SUPFAM" id="SSF101478">
    <property type="entry name" value="ADP-ribosylglycohydrolase"/>
    <property type="match status" value="1"/>
</dbReference>
<dbReference type="GO" id="GO:0046872">
    <property type="term" value="F:metal ion binding"/>
    <property type="evidence" value="ECO:0007669"/>
    <property type="project" value="UniProtKB-KW"/>
</dbReference>
<dbReference type="InterPro" id="IPR036705">
    <property type="entry name" value="Ribosyl_crysJ1_sf"/>
</dbReference>
<keyword evidence="3" id="KW-0479">Metal-binding</keyword>
<feature type="binding site" evidence="3">
    <location>
        <position position="286"/>
    </location>
    <ligand>
        <name>Mg(2+)</name>
        <dbReference type="ChEBI" id="CHEBI:18420"/>
        <label>1</label>
    </ligand>
</feature>
<evidence type="ECO:0000256" key="1">
    <source>
        <dbReference type="ARBA" id="ARBA00010702"/>
    </source>
</evidence>
<keyword evidence="5" id="KW-1185">Reference proteome</keyword>
<proteinExistence type="inferred from homology"/>
<dbReference type="AlphaFoldDB" id="A0A7D5DAU4"/>
<feature type="binding site" evidence="3">
    <location>
        <position position="285"/>
    </location>
    <ligand>
        <name>Mg(2+)</name>
        <dbReference type="ChEBI" id="CHEBI:18420"/>
        <label>1</label>
    </ligand>
</feature>
<dbReference type="PANTHER" id="PTHR16222:SF24">
    <property type="entry name" value="ADP-RIBOSYLHYDROLASE ARH3"/>
    <property type="match status" value="1"/>
</dbReference>
<dbReference type="Proteomes" id="UP000509568">
    <property type="component" value="Chromosome"/>
</dbReference>
<feature type="binding site" evidence="3">
    <location>
        <position position="283"/>
    </location>
    <ligand>
        <name>Mg(2+)</name>
        <dbReference type="ChEBI" id="CHEBI:18420"/>
        <label>1</label>
    </ligand>
</feature>
<sequence length="350" mass="37728">MNRLDRIKGCLLGGAVGDALGAPVEFLEWPVIEARYGQCGIVDFTPAYGRIGAVTDDTQMMLFTAEGLLRAYVRGSSRGICHVPSVIHHALLRWLVTQNEQPATHVSHDGWLISEKALWARRAPGTTCISALKASKHLGAPAQNNSKGCGALMRSAPCAFFANAFEWASEAGQLTHGHPSGYLAAGLFADILQRMVDHGAGLEQAVVDSLASHGDKAGMHEVRELLERVLFFVRQGDRPTPERIGKLGGGWVAEEALAIGVWCALMADTLEDGIILAVNHSGDSDSTGLVAGHLLGIEYGPGAIPARWLKRLELRAVIERVAEDIERVPRDYYGYGGEEDEWIEVAYPGG</sequence>
<comment type="similarity">
    <text evidence="1">Belongs to the ADP-ribosylglycohydrolase family.</text>
</comment>